<accession>A0A438H846</accession>
<keyword evidence="1" id="KW-0175">Coiled coil</keyword>
<comment type="caution">
    <text evidence="2">The sequence shown here is derived from an EMBL/GenBank/DDBJ whole genome shotgun (WGS) entry which is preliminary data.</text>
</comment>
<protein>
    <submittedName>
        <fullName evidence="2">Uncharacterized protein</fullName>
    </submittedName>
</protein>
<dbReference type="PANTHER" id="PTHR34213:SF2">
    <property type="entry name" value="NUCLEAR TRANSPORT FACTOR 2 (NTF2) FAMILY PROTEIN"/>
    <property type="match status" value="1"/>
</dbReference>
<evidence type="ECO:0000256" key="1">
    <source>
        <dbReference type="SAM" id="Coils"/>
    </source>
</evidence>
<dbReference type="EMBL" id="QGNW01000262">
    <property type="protein sequence ID" value="RVW80688.1"/>
    <property type="molecule type" value="Genomic_DNA"/>
</dbReference>
<name>A0A438H846_VITVI</name>
<sequence length="390" mass="44308">MKPVSVTCFYSSAYRTDSVKCLAVKKIPKFHMEKNSQDKQEMDQQREQLGKEASEVNALKRVSDDIIPHILNLQIKPQQLVLSLGSWWIIDFVDSTVENAQNESNMEKLEGLRTVGRYHGTISSDEPMDTTVEVLSLLLYLWCPSSLHSGREENEFKKDRYAVVVDMIASKSNIGEVRIEGFSVEAFKIVGDFLQVTETKTENLCGFRYGACAAPRDFEIYAPDATFEDPLMCAHGVKQIKSAFYSLSKVVFNESKIVEYSIKENLISPEKTEILMDNKQHYKFLGRGIDMISLIKLHVEGGKVVRHEDWYASVWGGDKLCRAFKSKVCEPVKPGLSTCFAILQTQWDKKPLLNRETAKLPLVGRIVEMTRRGSMLVTHVMMRFGKDPTV</sequence>
<gene>
    <name evidence="2" type="ORF">CK203_053956</name>
</gene>
<feature type="coiled-coil region" evidence="1">
    <location>
        <begin position="32"/>
        <end position="59"/>
    </location>
</feature>
<dbReference type="SUPFAM" id="SSF54427">
    <property type="entry name" value="NTF2-like"/>
    <property type="match status" value="1"/>
</dbReference>
<proteinExistence type="predicted"/>
<organism evidence="2 3">
    <name type="scientific">Vitis vinifera</name>
    <name type="common">Grape</name>
    <dbReference type="NCBI Taxonomy" id="29760"/>
    <lineage>
        <taxon>Eukaryota</taxon>
        <taxon>Viridiplantae</taxon>
        <taxon>Streptophyta</taxon>
        <taxon>Embryophyta</taxon>
        <taxon>Tracheophyta</taxon>
        <taxon>Spermatophyta</taxon>
        <taxon>Magnoliopsida</taxon>
        <taxon>eudicotyledons</taxon>
        <taxon>Gunneridae</taxon>
        <taxon>Pentapetalae</taxon>
        <taxon>rosids</taxon>
        <taxon>Vitales</taxon>
        <taxon>Vitaceae</taxon>
        <taxon>Viteae</taxon>
        <taxon>Vitis</taxon>
    </lineage>
</organism>
<evidence type="ECO:0000313" key="3">
    <source>
        <dbReference type="Proteomes" id="UP000288805"/>
    </source>
</evidence>
<dbReference type="Proteomes" id="UP000288805">
    <property type="component" value="Unassembled WGS sequence"/>
</dbReference>
<dbReference type="InterPro" id="IPR032710">
    <property type="entry name" value="NTF2-like_dom_sf"/>
</dbReference>
<reference evidence="2 3" key="1">
    <citation type="journal article" date="2018" name="PLoS Genet.">
        <title>Population sequencing reveals clonal diversity and ancestral inbreeding in the grapevine cultivar Chardonnay.</title>
        <authorList>
            <person name="Roach M.J."/>
            <person name="Johnson D.L."/>
            <person name="Bohlmann J."/>
            <person name="van Vuuren H.J."/>
            <person name="Jones S.J."/>
            <person name="Pretorius I.S."/>
            <person name="Schmidt S.A."/>
            <person name="Borneman A.R."/>
        </authorList>
    </citation>
    <scope>NUCLEOTIDE SEQUENCE [LARGE SCALE GENOMIC DNA]</scope>
    <source>
        <strain evidence="3">cv. Chardonnay</strain>
        <tissue evidence="2">Leaf</tissue>
    </source>
</reference>
<evidence type="ECO:0000313" key="2">
    <source>
        <dbReference type="EMBL" id="RVW80688.1"/>
    </source>
</evidence>
<dbReference type="AlphaFoldDB" id="A0A438H846"/>
<dbReference type="PANTHER" id="PTHR34213">
    <property type="entry name" value="NUCLEAR TRANSPORT FACTOR 2 (NTF2) FAMILY PROTEIN"/>
    <property type="match status" value="1"/>
</dbReference>